<feature type="domain" description="Restriction endonuclease type IV Mrr" evidence="2">
    <location>
        <begin position="119"/>
        <end position="213"/>
    </location>
</feature>
<evidence type="ECO:0000259" key="2">
    <source>
        <dbReference type="Pfam" id="PF04471"/>
    </source>
</evidence>
<name>K0AYD3_GOTA9</name>
<dbReference type="STRING" id="1128398.Curi_c12530"/>
<accession>K0AYD3</accession>
<evidence type="ECO:0000256" key="1">
    <source>
        <dbReference type="SAM" id="Phobius"/>
    </source>
</evidence>
<proteinExistence type="predicted"/>
<keyword evidence="1" id="KW-0472">Membrane</keyword>
<dbReference type="InterPro" id="IPR011335">
    <property type="entry name" value="Restrct_endonuc-II-like"/>
</dbReference>
<dbReference type="InterPro" id="IPR007560">
    <property type="entry name" value="Restrct_endonuc_IV_Mrr"/>
</dbReference>
<dbReference type="eggNOG" id="COG1715">
    <property type="taxonomic scope" value="Bacteria"/>
</dbReference>
<dbReference type="HOGENOM" id="CLU_879096_0_0_9"/>
<dbReference type="GO" id="GO:0015666">
    <property type="term" value="F:restriction endodeoxyribonuclease activity"/>
    <property type="evidence" value="ECO:0007669"/>
    <property type="project" value="TreeGrafter"/>
</dbReference>
<protein>
    <submittedName>
        <fullName evidence="3">Mrr restriction system domain-containing protein</fullName>
    </submittedName>
</protein>
<dbReference type="AlphaFoldDB" id="K0AYD3"/>
<keyword evidence="1" id="KW-1133">Transmembrane helix</keyword>
<feature type="transmembrane region" description="Helical" evidence="1">
    <location>
        <begin position="56"/>
        <end position="74"/>
    </location>
</feature>
<dbReference type="SUPFAM" id="SSF52980">
    <property type="entry name" value="Restriction endonuclease-like"/>
    <property type="match status" value="1"/>
</dbReference>
<dbReference type="KEGG" id="cad:Curi_c12530"/>
<keyword evidence="4" id="KW-1185">Reference proteome</keyword>
<dbReference type="Pfam" id="PF04471">
    <property type="entry name" value="Mrr_cat"/>
    <property type="match status" value="1"/>
</dbReference>
<reference evidence="3 4" key="1">
    <citation type="journal article" date="2012" name="PLoS ONE">
        <title>The purine-utilizing bacterium Clostridium acidurici 9a: a genome-guided metabolic reconsideration.</title>
        <authorList>
            <person name="Hartwich K."/>
            <person name="Poehlein A."/>
            <person name="Daniel R."/>
        </authorList>
    </citation>
    <scope>NUCLEOTIDE SEQUENCE [LARGE SCALE GENOMIC DNA]</scope>
    <source>
        <strain evidence="4">ATCC 7906 / DSM 604 / BCRC 14475 / CIP 104303 / KCTC 5404 / NCIMB 10678 / 9a</strain>
    </source>
</reference>
<keyword evidence="1" id="KW-0812">Transmembrane</keyword>
<dbReference type="EMBL" id="CP003326">
    <property type="protein sequence ID" value="AFS78264.1"/>
    <property type="molecule type" value="Genomic_DNA"/>
</dbReference>
<dbReference type="PANTHER" id="PTHR30015:SF7">
    <property type="entry name" value="TYPE IV METHYL-DIRECTED RESTRICTION ENZYME ECOKMRR"/>
    <property type="match status" value="1"/>
</dbReference>
<dbReference type="Proteomes" id="UP000006094">
    <property type="component" value="Chromosome"/>
</dbReference>
<gene>
    <name evidence="3" type="ordered locus">Curi_c12530</name>
</gene>
<dbReference type="PANTHER" id="PTHR30015">
    <property type="entry name" value="MRR RESTRICTION SYSTEM PROTEIN"/>
    <property type="match status" value="1"/>
</dbReference>
<dbReference type="GO" id="GO:0003677">
    <property type="term" value="F:DNA binding"/>
    <property type="evidence" value="ECO:0007669"/>
    <property type="project" value="InterPro"/>
</dbReference>
<dbReference type="OrthoDB" id="1706787at2"/>
<feature type="transmembrane region" description="Helical" evidence="1">
    <location>
        <begin position="280"/>
        <end position="304"/>
    </location>
</feature>
<dbReference type="InterPro" id="IPR011856">
    <property type="entry name" value="tRNA_endonuc-like_dom_sf"/>
</dbReference>
<organism evidence="3 4">
    <name type="scientific">Gottschalkia acidurici (strain ATCC 7906 / DSM 604 / BCRC 14475 / CIP 104303 / KCTC 5404 / NCIMB 10678 / 9a)</name>
    <name type="common">Clostridium acidurici</name>
    <dbReference type="NCBI Taxonomy" id="1128398"/>
    <lineage>
        <taxon>Bacteria</taxon>
        <taxon>Bacillati</taxon>
        <taxon>Bacillota</taxon>
        <taxon>Tissierellia</taxon>
        <taxon>Tissierellales</taxon>
        <taxon>Gottschalkiaceae</taxon>
        <taxon>Gottschalkia</taxon>
    </lineage>
</organism>
<feature type="transmembrane region" description="Helical" evidence="1">
    <location>
        <begin position="31"/>
        <end position="50"/>
    </location>
</feature>
<dbReference type="GO" id="GO:0009307">
    <property type="term" value="P:DNA restriction-modification system"/>
    <property type="evidence" value="ECO:0007669"/>
    <property type="project" value="InterPro"/>
</dbReference>
<evidence type="ECO:0000313" key="3">
    <source>
        <dbReference type="EMBL" id="AFS78264.1"/>
    </source>
</evidence>
<evidence type="ECO:0000313" key="4">
    <source>
        <dbReference type="Proteomes" id="UP000006094"/>
    </source>
</evidence>
<sequence length="316" mass="36864">MEYLKKLNDKLKIRRYYSEEINKGKSYIGSLLDKIIMSLIIFVSLLIYIYIKTNNIVISSIISIQFLIIYAIVFQKISQKKIDESIACIDKKLVKEKIYKNLIDQTPYAYVEYIEKTLKGFSINNTKIYNEKGIDIVGKIREKQIGVKCFQYKEDHKVDVNDVKEFFIELRNKNIKKGMLITTSSFTEDVKLFFKRLEEHVDVKLVDMDELLNKMKKTEIYPSKSEIEKIILQKIRDNRVKVRNESKKIVSRDSTKKCIISGLMLILFGKITPYEGYYNIVGYILISLGLVPIIKSAIEVIVFVDVEENDEKGDTV</sequence>
<dbReference type="Gene3D" id="3.40.1350.10">
    <property type="match status" value="1"/>
</dbReference>
<dbReference type="InterPro" id="IPR052906">
    <property type="entry name" value="Type_IV_Methyl-Rstrct_Enzyme"/>
</dbReference>
<dbReference type="RefSeq" id="WP_014967401.1">
    <property type="nucleotide sequence ID" value="NC_018664.1"/>
</dbReference>